<evidence type="ECO:0000313" key="2">
    <source>
        <dbReference type="EMBL" id="SDZ57197.1"/>
    </source>
</evidence>
<dbReference type="RefSeq" id="WP_218157770.1">
    <property type="nucleotide sequence ID" value="NZ_FNOK01000107.1"/>
</dbReference>
<gene>
    <name evidence="2" type="ORF">SAMN05216215_11079</name>
</gene>
<evidence type="ECO:0000256" key="1">
    <source>
        <dbReference type="SAM" id="MobiDB-lite"/>
    </source>
</evidence>
<proteinExistence type="predicted"/>
<evidence type="ECO:0008006" key="4">
    <source>
        <dbReference type="Google" id="ProtNLM"/>
    </source>
</evidence>
<evidence type="ECO:0000313" key="3">
    <source>
        <dbReference type="Proteomes" id="UP000199529"/>
    </source>
</evidence>
<dbReference type="AlphaFoldDB" id="A0A1H3U4I2"/>
<reference evidence="3" key="1">
    <citation type="submission" date="2016-10" db="EMBL/GenBank/DDBJ databases">
        <authorList>
            <person name="Varghese N."/>
            <person name="Submissions S."/>
        </authorList>
    </citation>
    <scope>NUCLEOTIDE SEQUENCE [LARGE SCALE GENOMIC DNA]</scope>
    <source>
        <strain evidence="3">CGMCC 4.3530</strain>
    </source>
</reference>
<organism evidence="2 3">
    <name type="scientific">Saccharopolyspora shandongensis</name>
    <dbReference type="NCBI Taxonomy" id="418495"/>
    <lineage>
        <taxon>Bacteria</taxon>
        <taxon>Bacillati</taxon>
        <taxon>Actinomycetota</taxon>
        <taxon>Actinomycetes</taxon>
        <taxon>Pseudonocardiales</taxon>
        <taxon>Pseudonocardiaceae</taxon>
        <taxon>Saccharopolyspora</taxon>
    </lineage>
</organism>
<sequence length="106" mass="11781">MTGDAHPTKGPVPTHPIPPPRPTKPSADGGAAISSPWMTVRETAAYTRRHKDTVLRALREYQRTDGRSGLRGAQPKPHACYRVRRDDADRWMAGELPARPRRLAHA</sequence>
<dbReference type="Proteomes" id="UP000199529">
    <property type="component" value="Unassembled WGS sequence"/>
</dbReference>
<dbReference type="EMBL" id="FNOK01000107">
    <property type="protein sequence ID" value="SDZ57197.1"/>
    <property type="molecule type" value="Genomic_DNA"/>
</dbReference>
<accession>A0A1H3U4I2</accession>
<dbReference type="STRING" id="418495.SAMN05216215_11079"/>
<protein>
    <recommendedName>
        <fullName evidence="4">Helix-turn-helix domain-containing protein</fullName>
    </recommendedName>
</protein>
<feature type="region of interest" description="Disordered" evidence="1">
    <location>
        <begin position="1"/>
        <end position="36"/>
    </location>
</feature>
<name>A0A1H3U4I2_9PSEU</name>
<keyword evidence="3" id="KW-1185">Reference proteome</keyword>
<feature type="compositionally biased region" description="Pro residues" evidence="1">
    <location>
        <begin position="13"/>
        <end position="23"/>
    </location>
</feature>